<dbReference type="Pfam" id="PF13756">
    <property type="entry name" value="Stimulus_sens_1"/>
    <property type="match status" value="1"/>
</dbReference>
<protein>
    <recommendedName>
        <fullName evidence="3">histidine kinase</fullName>
        <ecNumber evidence="3">2.7.13.3</ecNumber>
    </recommendedName>
</protein>
<feature type="transmembrane region" description="Helical" evidence="11">
    <location>
        <begin position="269"/>
        <end position="288"/>
    </location>
</feature>
<evidence type="ECO:0000256" key="5">
    <source>
        <dbReference type="ARBA" id="ARBA00022679"/>
    </source>
</evidence>
<dbReference type="PRINTS" id="PR00344">
    <property type="entry name" value="BCTRLSENSOR"/>
</dbReference>
<dbReference type="PROSITE" id="PS50885">
    <property type="entry name" value="HAMP"/>
    <property type="match status" value="1"/>
</dbReference>
<keyword evidence="4" id="KW-0597">Phosphoprotein</keyword>
<gene>
    <name evidence="14" type="ORF">C8J30_10329</name>
</gene>
<dbReference type="EMBL" id="QJTK01000003">
    <property type="protein sequence ID" value="PYF10936.1"/>
    <property type="molecule type" value="Genomic_DNA"/>
</dbReference>
<dbReference type="InterPro" id="IPR005467">
    <property type="entry name" value="His_kinase_dom"/>
</dbReference>
<evidence type="ECO:0000256" key="6">
    <source>
        <dbReference type="ARBA" id="ARBA00022692"/>
    </source>
</evidence>
<dbReference type="InterPro" id="IPR025919">
    <property type="entry name" value="Stimulus_sens_dom"/>
</dbReference>
<dbReference type="SUPFAM" id="SSF47384">
    <property type="entry name" value="Homodimeric domain of signal transducing histidine kinase"/>
    <property type="match status" value="1"/>
</dbReference>
<dbReference type="Pfam" id="PF00512">
    <property type="entry name" value="HisKA"/>
    <property type="match status" value="1"/>
</dbReference>
<dbReference type="SUPFAM" id="SSF55874">
    <property type="entry name" value="ATPase domain of HSP90 chaperone/DNA topoisomerase II/histidine kinase"/>
    <property type="match status" value="1"/>
</dbReference>
<evidence type="ECO:0000256" key="2">
    <source>
        <dbReference type="ARBA" id="ARBA00004370"/>
    </source>
</evidence>
<dbReference type="Gene3D" id="6.10.340.10">
    <property type="match status" value="1"/>
</dbReference>
<evidence type="ECO:0000313" key="14">
    <source>
        <dbReference type="EMBL" id="PYF10936.1"/>
    </source>
</evidence>
<dbReference type="Pfam" id="PF13755">
    <property type="entry name" value="Sensor_TM1"/>
    <property type="match status" value="1"/>
</dbReference>
<evidence type="ECO:0000256" key="11">
    <source>
        <dbReference type="SAM" id="Phobius"/>
    </source>
</evidence>
<organism evidence="14 15">
    <name type="scientific">Rhodobacter viridis</name>
    <dbReference type="NCBI Taxonomy" id="1054202"/>
    <lineage>
        <taxon>Bacteria</taxon>
        <taxon>Pseudomonadati</taxon>
        <taxon>Pseudomonadota</taxon>
        <taxon>Alphaproteobacteria</taxon>
        <taxon>Rhodobacterales</taxon>
        <taxon>Rhodobacter group</taxon>
        <taxon>Rhodobacter</taxon>
    </lineage>
</organism>
<dbReference type="InterPro" id="IPR036890">
    <property type="entry name" value="HATPase_C_sf"/>
</dbReference>
<dbReference type="AlphaFoldDB" id="A0A318TZV8"/>
<comment type="subcellular location">
    <subcellularLocation>
        <location evidence="2">Membrane</location>
    </subcellularLocation>
</comment>
<dbReference type="GO" id="GO:0000155">
    <property type="term" value="F:phosphorelay sensor kinase activity"/>
    <property type="evidence" value="ECO:0007669"/>
    <property type="project" value="InterPro"/>
</dbReference>
<dbReference type="CDD" id="cd00082">
    <property type="entry name" value="HisKA"/>
    <property type="match status" value="1"/>
</dbReference>
<name>A0A318TZV8_9RHOB</name>
<dbReference type="PANTHER" id="PTHR45436:SF5">
    <property type="entry name" value="SENSOR HISTIDINE KINASE TRCS"/>
    <property type="match status" value="1"/>
</dbReference>
<dbReference type="InterPro" id="IPR003594">
    <property type="entry name" value="HATPase_dom"/>
</dbReference>
<evidence type="ECO:0000256" key="3">
    <source>
        <dbReference type="ARBA" id="ARBA00012438"/>
    </source>
</evidence>
<dbReference type="Pfam" id="PF02518">
    <property type="entry name" value="HATPase_c"/>
    <property type="match status" value="1"/>
</dbReference>
<comment type="catalytic activity">
    <reaction evidence="1">
        <text>ATP + protein L-histidine = ADP + protein N-phospho-L-histidine.</text>
        <dbReference type="EC" id="2.7.13.3"/>
    </reaction>
</comment>
<dbReference type="Gene3D" id="3.30.565.10">
    <property type="entry name" value="Histidine kinase-like ATPase, C-terminal domain"/>
    <property type="match status" value="1"/>
</dbReference>
<keyword evidence="10 11" id="KW-0472">Membrane</keyword>
<proteinExistence type="predicted"/>
<comment type="caution">
    <text evidence="14">The sequence shown here is derived from an EMBL/GenBank/DDBJ whole genome shotgun (WGS) entry which is preliminary data.</text>
</comment>
<dbReference type="InterPro" id="IPR025908">
    <property type="entry name" value="Sensor_TM1"/>
</dbReference>
<dbReference type="InterPro" id="IPR003660">
    <property type="entry name" value="HAMP_dom"/>
</dbReference>
<keyword evidence="6 11" id="KW-0812">Transmembrane</keyword>
<evidence type="ECO:0000256" key="9">
    <source>
        <dbReference type="ARBA" id="ARBA00023012"/>
    </source>
</evidence>
<keyword evidence="5" id="KW-0808">Transferase</keyword>
<evidence type="ECO:0000259" key="13">
    <source>
        <dbReference type="PROSITE" id="PS50885"/>
    </source>
</evidence>
<dbReference type="SMART" id="SM00387">
    <property type="entry name" value="HATPase_c"/>
    <property type="match status" value="1"/>
</dbReference>
<keyword evidence="15" id="KW-1185">Reference proteome</keyword>
<evidence type="ECO:0000256" key="8">
    <source>
        <dbReference type="ARBA" id="ARBA00022989"/>
    </source>
</evidence>
<sequence length="579" mass="62871">MTIAGFLAAGRRRVNKATKSETDVVLGEDWVGPKGAIDEDLLNGRRRRRFISLNNSPLARKIITFNLLAMLVMVAGVLYLNPFRDSLVFQRESAIVSEAELIADVFEARMPSAAPVNLAAGDGIDVLEVMRGIELPEGATIYVFDAAGSLLADSAAVGTAPREHVEGLGIDTRSTMITDLLNSAWEWLTSLAHRTQEAAPVDTRAMAESLLGQVNAEQTVMATRRNISGATIFTVATGLYQNGKRVGAVAMTSAAGEIDKLVRVEREQVLQMFVVAIIVSIGLSLVLASTIANPLSDLAAAAEIGRDRHARKMTPGRVRIPDLTARPDEIGRLSGALRGMVAALYDRIDANEQFAADVAHEIKNPLASLRSAVASLHVVKRDDQRTRLLEVIDHDVKRLDRLVSDIANASRLDSDLVKEEEETFDLLKMVGNLGEYLGKEAASKGVEFITDLPHEPIEITGLEERLAQVFVNLISNAISFCEEGDAVRVWARKRENRVLVVVEDTGPGIPEQALTKVFKRFYSQRPEGQFGDHSGLGLAISKQIVEAHGGVIWAENIRPTDADITSEPLGARFVVGLPV</sequence>
<accession>A0A318TZV8</accession>
<dbReference type="InterPro" id="IPR004358">
    <property type="entry name" value="Sig_transdc_His_kin-like_C"/>
</dbReference>
<dbReference type="Proteomes" id="UP000247727">
    <property type="component" value="Unassembled WGS sequence"/>
</dbReference>
<reference evidence="14 15" key="1">
    <citation type="submission" date="2018-06" db="EMBL/GenBank/DDBJ databases">
        <title>Genomic Encyclopedia of Type Strains, Phase III (KMG-III): the genomes of soil and plant-associated and newly described type strains.</title>
        <authorList>
            <person name="Whitman W."/>
        </authorList>
    </citation>
    <scope>NUCLEOTIDE SEQUENCE [LARGE SCALE GENOMIC DNA]</scope>
    <source>
        <strain evidence="14 15">JA737</strain>
    </source>
</reference>
<dbReference type="InterPro" id="IPR003661">
    <property type="entry name" value="HisK_dim/P_dom"/>
</dbReference>
<keyword evidence="8 11" id="KW-1133">Transmembrane helix</keyword>
<dbReference type="GO" id="GO:0005886">
    <property type="term" value="C:plasma membrane"/>
    <property type="evidence" value="ECO:0007669"/>
    <property type="project" value="TreeGrafter"/>
</dbReference>
<feature type="domain" description="Histidine kinase" evidence="12">
    <location>
        <begin position="357"/>
        <end position="579"/>
    </location>
</feature>
<dbReference type="PROSITE" id="PS50109">
    <property type="entry name" value="HIS_KIN"/>
    <property type="match status" value="1"/>
</dbReference>
<evidence type="ECO:0000256" key="4">
    <source>
        <dbReference type="ARBA" id="ARBA00022553"/>
    </source>
</evidence>
<feature type="domain" description="HAMP" evidence="13">
    <location>
        <begin position="318"/>
        <end position="349"/>
    </location>
</feature>
<evidence type="ECO:0000256" key="1">
    <source>
        <dbReference type="ARBA" id="ARBA00000085"/>
    </source>
</evidence>
<dbReference type="InterPro" id="IPR036097">
    <property type="entry name" value="HisK_dim/P_sf"/>
</dbReference>
<evidence type="ECO:0000256" key="7">
    <source>
        <dbReference type="ARBA" id="ARBA00022777"/>
    </source>
</evidence>
<feature type="transmembrane region" description="Helical" evidence="11">
    <location>
        <begin position="62"/>
        <end position="81"/>
    </location>
</feature>
<keyword evidence="7 14" id="KW-0418">Kinase</keyword>
<keyword evidence="9" id="KW-0902">Two-component regulatory system</keyword>
<evidence type="ECO:0000256" key="10">
    <source>
        <dbReference type="ARBA" id="ARBA00023136"/>
    </source>
</evidence>
<dbReference type="PANTHER" id="PTHR45436">
    <property type="entry name" value="SENSOR HISTIDINE KINASE YKOH"/>
    <property type="match status" value="1"/>
</dbReference>
<dbReference type="SMART" id="SM00388">
    <property type="entry name" value="HisKA"/>
    <property type="match status" value="1"/>
</dbReference>
<dbReference type="EC" id="2.7.13.3" evidence="3"/>
<evidence type="ECO:0000259" key="12">
    <source>
        <dbReference type="PROSITE" id="PS50109"/>
    </source>
</evidence>
<dbReference type="Gene3D" id="1.10.287.130">
    <property type="match status" value="1"/>
</dbReference>
<evidence type="ECO:0000313" key="15">
    <source>
        <dbReference type="Proteomes" id="UP000247727"/>
    </source>
</evidence>
<dbReference type="InterPro" id="IPR050428">
    <property type="entry name" value="TCS_sensor_his_kinase"/>
</dbReference>